<dbReference type="OrthoDB" id="564260at2759"/>
<evidence type="ECO:0000256" key="11">
    <source>
        <dbReference type="SAM" id="Phobius"/>
    </source>
</evidence>
<dbReference type="InterPro" id="IPR001750">
    <property type="entry name" value="ND/Mrp_TM"/>
</dbReference>
<keyword evidence="14" id="KW-1185">Reference proteome</keyword>
<protein>
    <recommendedName>
        <fullName evidence="3">NADH-ubiquinone oxidoreductase chain 4</fullName>
        <ecNumber evidence="2">7.1.1.2</ecNumber>
    </recommendedName>
    <alternativeName>
        <fullName evidence="8">NADH dehydrogenase subunit 4</fullName>
    </alternativeName>
</protein>
<comment type="subcellular location">
    <subcellularLocation>
        <location evidence="1">Plastid</location>
        <location evidence="1">Chloroplast thylakoid membrane</location>
    </subcellularLocation>
</comment>
<dbReference type="PRINTS" id="PR01437">
    <property type="entry name" value="NUOXDRDTASE4"/>
</dbReference>
<evidence type="ECO:0000259" key="12">
    <source>
        <dbReference type="Pfam" id="PF00361"/>
    </source>
</evidence>
<evidence type="ECO:0000313" key="14">
    <source>
        <dbReference type="Proteomes" id="UP000015453"/>
    </source>
</evidence>
<proteinExistence type="predicted"/>
<feature type="non-terminal residue" evidence="13">
    <location>
        <position position="1"/>
    </location>
</feature>
<evidence type="ECO:0000256" key="5">
    <source>
        <dbReference type="ARBA" id="ARBA00022967"/>
    </source>
</evidence>
<feature type="domain" description="NADH:quinone oxidoreductase/Mrp antiporter transmembrane" evidence="12">
    <location>
        <begin position="2"/>
        <end position="95"/>
    </location>
</feature>
<comment type="catalytic activity">
    <reaction evidence="10">
        <text>a plastoquinone + NADH + (n+1) H(+)(in) = a plastoquinol + NAD(+) + n H(+)(out)</text>
        <dbReference type="Rhea" id="RHEA:42608"/>
        <dbReference type="Rhea" id="RHEA-COMP:9561"/>
        <dbReference type="Rhea" id="RHEA-COMP:9562"/>
        <dbReference type="ChEBI" id="CHEBI:15378"/>
        <dbReference type="ChEBI" id="CHEBI:17757"/>
        <dbReference type="ChEBI" id="CHEBI:57540"/>
        <dbReference type="ChEBI" id="CHEBI:57945"/>
        <dbReference type="ChEBI" id="CHEBI:62192"/>
    </reaction>
</comment>
<evidence type="ECO:0000256" key="9">
    <source>
        <dbReference type="ARBA" id="ARBA00047726"/>
    </source>
</evidence>
<dbReference type="PANTHER" id="PTHR43507:SF1">
    <property type="entry name" value="NADH-UBIQUINONE OXIDOREDUCTASE CHAIN 4"/>
    <property type="match status" value="1"/>
</dbReference>
<dbReference type="AlphaFoldDB" id="S8EL67"/>
<dbReference type="GO" id="GO:0009535">
    <property type="term" value="C:chloroplast thylakoid membrane"/>
    <property type="evidence" value="ECO:0007669"/>
    <property type="project" value="UniProtKB-SubCell"/>
</dbReference>
<keyword evidence="11" id="KW-0812">Transmembrane</keyword>
<dbReference type="GO" id="GO:0015990">
    <property type="term" value="P:electron transport coupled proton transport"/>
    <property type="evidence" value="ECO:0007669"/>
    <property type="project" value="TreeGrafter"/>
</dbReference>
<evidence type="ECO:0000256" key="4">
    <source>
        <dbReference type="ARBA" id="ARBA00022640"/>
    </source>
</evidence>
<dbReference type="Proteomes" id="UP000015453">
    <property type="component" value="Unassembled WGS sequence"/>
</dbReference>
<evidence type="ECO:0000256" key="2">
    <source>
        <dbReference type="ARBA" id="ARBA00012944"/>
    </source>
</evidence>
<dbReference type="GO" id="GO:0042773">
    <property type="term" value="P:ATP synthesis coupled electron transport"/>
    <property type="evidence" value="ECO:0007669"/>
    <property type="project" value="InterPro"/>
</dbReference>
<keyword evidence="5" id="KW-1278">Translocase</keyword>
<reference evidence="13 14" key="1">
    <citation type="journal article" date="2013" name="BMC Genomics">
        <title>The miniature genome of a carnivorous plant Genlisea aurea contains a low number of genes and short non-coding sequences.</title>
        <authorList>
            <person name="Leushkin E.V."/>
            <person name="Sutormin R.A."/>
            <person name="Nabieva E.R."/>
            <person name="Penin A.A."/>
            <person name="Kondrashov A.S."/>
            <person name="Logacheva M.D."/>
        </authorList>
    </citation>
    <scope>NUCLEOTIDE SEQUENCE [LARGE SCALE GENOMIC DNA]</scope>
</reference>
<dbReference type="GO" id="GO:0008137">
    <property type="term" value="F:NADH dehydrogenase (ubiquinone) activity"/>
    <property type="evidence" value="ECO:0007669"/>
    <property type="project" value="UniProtKB-EC"/>
</dbReference>
<keyword evidence="11" id="KW-1133">Transmembrane helix</keyword>
<organism evidence="13 14">
    <name type="scientific">Genlisea aurea</name>
    <dbReference type="NCBI Taxonomy" id="192259"/>
    <lineage>
        <taxon>Eukaryota</taxon>
        <taxon>Viridiplantae</taxon>
        <taxon>Streptophyta</taxon>
        <taxon>Embryophyta</taxon>
        <taxon>Tracheophyta</taxon>
        <taxon>Spermatophyta</taxon>
        <taxon>Magnoliopsida</taxon>
        <taxon>eudicotyledons</taxon>
        <taxon>Gunneridae</taxon>
        <taxon>Pentapetalae</taxon>
        <taxon>asterids</taxon>
        <taxon>lamiids</taxon>
        <taxon>Lamiales</taxon>
        <taxon>Lentibulariaceae</taxon>
        <taxon>Genlisea</taxon>
    </lineage>
</organism>
<dbReference type="GO" id="GO:0003954">
    <property type="term" value="F:NADH dehydrogenase activity"/>
    <property type="evidence" value="ECO:0007669"/>
    <property type="project" value="TreeGrafter"/>
</dbReference>
<dbReference type="InterPro" id="IPR003918">
    <property type="entry name" value="NADH_UbQ_OxRdtase"/>
</dbReference>
<dbReference type="PANTHER" id="PTHR43507">
    <property type="entry name" value="NADH-UBIQUINONE OXIDOREDUCTASE CHAIN 4"/>
    <property type="match status" value="1"/>
</dbReference>
<comment type="caution">
    <text evidence="13">The sequence shown here is derived from an EMBL/GenBank/DDBJ whole genome shotgun (WGS) entry which is preliminary data.</text>
</comment>
<dbReference type="Pfam" id="PF00361">
    <property type="entry name" value="Proton_antipo_M"/>
    <property type="match status" value="1"/>
</dbReference>
<evidence type="ECO:0000256" key="7">
    <source>
        <dbReference type="ARBA" id="ARBA00023075"/>
    </source>
</evidence>
<dbReference type="EC" id="7.1.1.2" evidence="2"/>
<keyword evidence="6" id="KW-0520">NAD</keyword>
<keyword evidence="7" id="KW-0830">Ubiquinone</keyword>
<name>S8EL67_9LAMI</name>
<evidence type="ECO:0000256" key="10">
    <source>
        <dbReference type="ARBA" id="ARBA00048026"/>
    </source>
</evidence>
<sequence>IGLQGSYFLMISHGIISGALFLCIGILYDRYHTRILYYYGGLVNVMPIFSIVFLIFILSNMGFPGTSGFVGEILILISFFSFNIKVSFFLSSSMVLSAVYSL</sequence>
<feature type="transmembrane region" description="Helical" evidence="11">
    <location>
        <begin position="35"/>
        <end position="58"/>
    </location>
</feature>
<accession>S8EL67</accession>
<evidence type="ECO:0000256" key="3">
    <source>
        <dbReference type="ARBA" id="ARBA00021006"/>
    </source>
</evidence>
<evidence type="ECO:0000256" key="1">
    <source>
        <dbReference type="ARBA" id="ARBA00004334"/>
    </source>
</evidence>
<evidence type="ECO:0000256" key="6">
    <source>
        <dbReference type="ARBA" id="ARBA00023027"/>
    </source>
</evidence>
<evidence type="ECO:0000313" key="13">
    <source>
        <dbReference type="EMBL" id="EPS73332.1"/>
    </source>
</evidence>
<dbReference type="GO" id="GO:0048039">
    <property type="term" value="F:ubiquinone binding"/>
    <property type="evidence" value="ECO:0007669"/>
    <property type="project" value="TreeGrafter"/>
</dbReference>
<feature type="transmembrane region" description="Helical" evidence="11">
    <location>
        <begin position="73"/>
        <end position="100"/>
    </location>
</feature>
<keyword evidence="4" id="KW-0934">Plastid</keyword>
<dbReference type="EMBL" id="AUSU01000465">
    <property type="protein sequence ID" value="EPS73332.1"/>
    <property type="molecule type" value="Genomic_DNA"/>
</dbReference>
<gene>
    <name evidence="13" type="ORF">M569_01417</name>
</gene>
<evidence type="ECO:0000256" key="8">
    <source>
        <dbReference type="ARBA" id="ARBA00031025"/>
    </source>
</evidence>
<feature type="transmembrane region" description="Helical" evidence="11">
    <location>
        <begin position="6"/>
        <end position="28"/>
    </location>
</feature>
<comment type="catalytic activity">
    <reaction evidence="9">
        <text>a plastoquinone + NADPH + (n+1) H(+)(in) = a plastoquinol + NADP(+) + n H(+)(out)</text>
        <dbReference type="Rhea" id="RHEA:42612"/>
        <dbReference type="Rhea" id="RHEA-COMP:9561"/>
        <dbReference type="Rhea" id="RHEA-COMP:9562"/>
        <dbReference type="ChEBI" id="CHEBI:15378"/>
        <dbReference type="ChEBI" id="CHEBI:17757"/>
        <dbReference type="ChEBI" id="CHEBI:57783"/>
        <dbReference type="ChEBI" id="CHEBI:58349"/>
        <dbReference type="ChEBI" id="CHEBI:62192"/>
    </reaction>
</comment>
<keyword evidence="11" id="KW-0472">Membrane</keyword>